<comment type="function">
    <text evidence="12">Plays a role in the inhibition of host innate immunity by inducing the degradation of key host factors required to activate interferon production such as IRF3, IRF5 or IRF7. Associates with components of cullin RING ligases (CRLs) including CUL1 or CUL3, which are essential multisubunit ubiquitination complexes, to modulate their activities.</text>
</comment>
<keyword evidence="10 12" id="KW-0922">Interferon antiviral system evasion</keyword>
<keyword evidence="1 12" id="KW-1113">Inhibition of host RLR pathway by virus</keyword>
<evidence type="ECO:0000256" key="4">
    <source>
        <dbReference type="ARBA" id="ARBA00022723"/>
    </source>
</evidence>
<dbReference type="GO" id="GO:0030430">
    <property type="term" value="C:host cell cytoplasm"/>
    <property type="evidence" value="ECO:0007669"/>
    <property type="project" value="UniProtKB-UniRule"/>
</dbReference>
<evidence type="ECO:0000256" key="2">
    <source>
        <dbReference type="ARBA" id="ARBA00022581"/>
    </source>
</evidence>
<accession>A0A6M3QV95</accession>
<dbReference type="HAMAP" id="MF_04088">
    <property type="entry name" value="ROTA_NSP1"/>
    <property type="match status" value="1"/>
</dbReference>
<evidence type="ECO:0000256" key="9">
    <source>
        <dbReference type="ARBA" id="ARBA00023200"/>
    </source>
</evidence>
<keyword evidence="4 12" id="KW-0479">Metal-binding</keyword>
<gene>
    <name evidence="13" type="primary">NSP1</name>
</gene>
<dbReference type="InterPro" id="IPR002148">
    <property type="entry name" value="Rotavirus_NSP1"/>
</dbReference>
<organism evidence="13">
    <name type="scientific">Rotavirus A</name>
    <dbReference type="NCBI Taxonomy" id="28875"/>
    <lineage>
        <taxon>Viruses</taxon>
        <taxon>Riboviria</taxon>
        <taxon>Orthornavirae</taxon>
        <taxon>Duplornaviricota</taxon>
        <taxon>Resentoviricetes</taxon>
        <taxon>Reovirales</taxon>
        <taxon>Sedoreoviridae</taxon>
        <taxon>Rotavirus</taxon>
        <taxon>Rotavirus alphagastroenteritidis</taxon>
    </lineage>
</organism>
<keyword evidence="7 12" id="KW-1092">Inhibition of host IRF3 by virus</keyword>
<dbReference type="EMBL" id="MN551604">
    <property type="protein sequence ID" value="QJC69041.1"/>
    <property type="molecule type" value="Genomic_RNA"/>
</dbReference>
<evidence type="ECO:0000313" key="13">
    <source>
        <dbReference type="EMBL" id="QJC69041.1"/>
    </source>
</evidence>
<keyword evidence="5 12" id="KW-1093">Inhibition of host IRF7 by virus</keyword>
<evidence type="ECO:0000256" key="5">
    <source>
        <dbReference type="ARBA" id="ARBA00022811"/>
    </source>
</evidence>
<name>A0A6M3QV95_9REOV</name>
<dbReference type="GO" id="GO:0003723">
    <property type="term" value="F:RNA binding"/>
    <property type="evidence" value="ECO:0007669"/>
    <property type="project" value="UniProtKB-UniRule"/>
</dbReference>
<evidence type="ECO:0000256" key="10">
    <source>
        <dbReference type="ARBA" id="ARBA00023258"/>
    </source>
</evidence>
<evidence type="ECO:0000256" key="12">
    <source>
        <dbReference type="HAMAP-Rule" id="MF_04088"/>
    </source>
</evidence>
<comment type="subunit">
    <text evidence="12">Interacts (via C-terminus) with host IRF3; this interaction leads to IRF3 degradation. Interacts with host IRF7; this interaction leads to IRF7 degradation. Interacts with host CUL1 and CUL3.</text>
</comment>
<evidence type="ECO:0000256" key="11">
    <source>
        <dbReference type="ARBA" id="ARBA00023280"/>
    </source>
</evidence>
<evidence type="ECO:0000256" key="6">
    <source>
        <dbReference type="ARBA" id="ARBA00022884"/>
    </source>
</evidence>
<sequence>MAAYREACYWYKRFKISNVKLLNTVNTNIWRGKRIDNKAQGWCLDCCRYGFLTYCKSCSLYHVCSECTEYGNCFLDQAMHLLRLRTFKAPLEMKHYKDIIALYSKLFPINDDVIEKTKDKIQQNKNRISNIGTWYKHLLLPITLTAAEIQLEHDTFYIFGDFYDCSKCINVPYRIVNLAHNYDILLLDDVNLQRISMLHSVNLRNSYAHQYFRMTRMPALHRNQEILYENFTTDTLIFKDGNTERRVVRKYNEQIEKIEWNSLVDEFVNYTLEYDKSVYKSRTRDFVISDWSMLKLRNDFDSIANGGRFSYVRSHHQELITKNACDYCEIRDEIGSYQYKNILNNFTDFIRALYHTNMSNKRRNKSCSEYDPIDDIVASCIRYLYNDEMYELKLKKLFYELKPIKIDDTSILALNYRLHIDMFEIINKALNTTVPPRFYSLEAFSKICKQIYNVWYNNNTIRKLPLCTNYRVKSSIAWARDTLDHNDNDYMDTMLFISDDDE</sequence>
<evidence type="ECO:0000256" key="7">
    <source>
        <dbReference type="ARBA" id="ARBA00022931"/>
    </source>
</evidence>
<comment type="domain">
    <text evidence="12">The integrity of the zinc-binding domain in NSP1 is important for degradation of host IRF3.</text>
</comment>
<comment type="caution">
    <text evidence="12">Lacks conserved residue(s) required for the propagation of feature annotation.</text>
</comment>
<comment type="similarity">
    <text evidence="12">Belongs to the rotavirus NSP1 family.</text>
</comment>
<feature type="region of interest" description="Zinc-binding domain" evidence="12">
    <location>
        <begin position="43"/>
        <end position="80"/>
    </location>
</feature>
<comment type="subcellular location">
    <subcellularLocation>
        <location evidence="12">Host cytoplasm</location>
        <location evidence="12">Host cytoskeleton</location>
    </subcellularLocation>
</comment>
<evidence type="ECO:0000256" key="1">
    <source>
        <dbReference type="ARBA" id="ARBA00022482"/>
    </source>
</evidence>
<evidence type="ECO:0000256" key="3">
    <source>
        <dbReference type="ARBA" id="ARBA00022632"/>
    </source>
</evidence>
<evidence type="ECO:0000256" key="8">
    <source>
        <dbReference type="ARBA" id="ARBA00023111"/>
    </source>
</evidence>
<keyword evidence="3 12" id="KW-1090">Inhibition of host innate immune response by virus</keyword>
<dbReference type="GO" id="GO:0044163">
    <property type="term" value="C:host cytoskeleton"/>
    <property type="evidence" value="ECO:0007669"/>
    <property type="project" value="UniProtKB-SubCell"/>
</dbReference>
<dbReference type="Pfam" id="PF00981">
    <property type="entry name" value="Rota_NS53"/>
    <property type="match status" value="1"/>
</dbReference>
<dbReference type="GO" id="GO:0039548">
    <property type="term" value="P:symbiont-mediated suppression of host cytoplasmic pattern recognition receptor signaling pathway via inhibition of IRF3 activity"/>
    <property type="evidence" value="ECO:0007669"/>
    <property type="project" value="UniProtKB-UniRule"/>
</dbReference>
<keyword evidence="8 12" id="KW-1037">Host cytoskeleton</keyword>
<dbReference type="GO" id="GO:0039557">
    <property type="term" value="P:symbiont-mediated suppression of host cytoplasmic pattern recognition receptor signaling pathway via inhibition of IRF7 activity"/>
    <property type="evidence" value="ECO:0007669"/>
    <property type="project" value="UniProtKB-UniRule"/>
</dbReference>
<reference evidence="13" key="1">
    <citation type="submission" date="2019-10" db="EMBL/GenBank/DDBJ databases">
        <title>Rotavirus genetic diversity in the light of zoonoses from a global sample set of bats.</title>
        <authorList>
            <person name="Simsek C."/>
            <person name="Everling U."/>
            <person name="Lukashev A.N."/>
            <person name="Rasche A."/>
            <person name="Maganga G.D."/>
            <person name="Binger T."/>
            <person name="Gloza-Rausch F."/>
            <person name="Seebens A."/>
            <person name="Yordanov S."/>
            <person name="Annan A."/>
            <person name="Oppong S."/>
            <person name="Sarkodie Y.A."/>
            <person name="Vallo P."/>
            <person name="Leroy E.M."/>
            <person name="Drosten C."/>
            <person name="Drexler J.F."/>
            <person name="Matthijnssens J."/>
            <person name="Corman V.M."/>
        </authorList>
    </citation>
    <scope>NUCLEOTIDE SEQUENCE</scope>
    <source>
        <strain evidence="13">RVA/Bat-wt/CRC/KCR10-93/2010/G20P47</strain>
    </source>
</reference>
<protein>
    <recommendedName>
        <fullName evidence="12">Non-structural protein 1</fullName>
        <shortName evidence="12">NSP1</shortName>
    </recommendedName>
    <alternativeName>
        <fullName evidence="12">NCVP2</fullName>
    </alternativeName>
    <alternativeName>
        <fullName evidence="12">Non-structural RNA-binding protein 53</fullName>
        <shortName evidence="12">NS53</shortName>
    </alternativeName>
</protein>
<keyword evidence="6 12" id="KW-0694">RNA-binding</keyword>
<feature type="region of interest" description="Interaction with host IRF3" evidence="12">
    <location>
        <begin position="322"/>
        <end position="502"/>
    </location>
</feature>
<dbReference type="GO" id="GO:0046872">
    <property type="term" value="F:metal ion binding"/>
    <property type="evidence" value="ECO:0007669"/>
    <property type="project" value="UniProtKB-UniRule"/>
</dbReference>
<keyword evidence="2 12" id="KW-0945">Host-virus interaction</keyword>
<keyword evidence="11 12" id="KW-0899">Viral immunoevasion</keyword>
<proteinExistence type="inferred from homology"/>
<keyword evidence="9 12" id="KW-1035">Host cytoplasm</keyword>